<name>D8SFG1_SELML</name>
<dbReference type="Proteomes" id="UP000001514">
    <property type="component" value="Unassembled WGS sequence"/>
</dbReference>
<evidence type="ECO:0000256" key="1">
    <source>
        <dbReference type="SAM" id="Phobius"/>
    </source>
</evidence>
<reference evidence="3 4" key="1">
    <citation type="journal article" date="2011" name="Science">
        <title>The Selaginella genome identifies genetic changes associated with the evolution of vascular plants.</title>
        <authorList>
            <person name="Banks J.A."/>
            <person name="Nishiyama T."/>
            <person name="Hasebe M."/>
            <person name="Bowman J.L."/>
            <person name="Gribskov M."/>
            <person name="dePamphilis C."/>
            <person name="Albert V.A."/>
            <person name="Aono N."/>
            <person name="Aoyama T."/>
            <person name="Ambrose B.A."/>
            <person name="Ashton N.W."/>
            <person name="Axtell M.J."/>
            <person name="Barker E."/>
            <person name="Barker M.S."/>
            <person name="Bennetzen J.L."/>
            <person name="Bonawitz N.D."/>
            <person name="Chapple C."/>
            <person name="Cheng C."/>
            <person name="Correa L.G."/>
            <person name="Dacre M."/>
            <person name="DeBarry J."/>
            <person name="Dreyer I."/>
            <person name="Elias M."/>
            <person name="Engstrom E.M."/>
            <person name="Estelle M."/>
            <person name="Feng L."/>
            <person name="Finet C."/>
            <person name="Floyd S.K."/>
            <person name="Frommer W.B."/>
            <person name="Fujita T."/>
            <person name="Gramzow L."/>
            <person name="Gutensohn M."/>
            <person name="Harholt J."/>
            <person name="Hattori M."/>
            <person name="Heyl A."/>
            <person name="Hirai T."/>
            <person name="Hiwatashi Y."/>
            <person name="Ishikawa M."/>
            <person name="Iwata M."/>
            <person name="Karol K.G."/>
            <person name="Koehler B."/>
            <person name="Kolukisaoglu U."/>
            <person name="Kubo M."/>
            <person name="Kurata T."/>
            <person name="Lalonde S."/>
            <person name="Li K."/>
            <person name="Li Y."/>
            <person name="Litt A."/>
            <person name="Lyons E."/>
            <person name="Manning G."/>
            <person name="Maruyama T."/>
            <person name="Michael T.P."/>
            <person name="Mikami K."/>
            <person name="Miyazaki S."/>
            <person name="Morinaga S."/>
            <person name="Murata T."/>
            <person name="Mueller-Roeber B."/>
            <person name="Nelson D.R."/>
            <person name="Obara M."/>
            <person name="Oguri Y."/>
            <person name="Olmstead R.G."/>
            <person name="Onodera N."/>
            <person name="Petersen B.L."/>
            <person name="Pils B."/>
            <person name="Prigge M."/>
            <person name="Rensing S.A."/>
            <person name="Riano-Pachon D.M."/>
            <person name="Roberts A.W."/>
            <person name="Sato Y."/>
            <person name="Scheller H.V."/>
            <person name="Schulz B."/>
            <person name="Schulz C."/>
            <person name="Shakirov E.V."/>
            <person name="Shibagaki N."/>
            <person name="Shinohara N."/>
            <person name="Shippen D.E."/>
            <person name="Soerensen I."/>
            <person name="Sotooka R."/>
            <person name="Sugimoto N."/>
            <person name="Sugita M."/>
            <person name="Sumikawa N."/>
            <person name="Tanurdzic M."/>
            <person name="Theissen G."/>
            <person name="Ulvskov P."/>
            <person name="Wakazuki S."/>
            <person name="Weng J.K."/>
            <person name="Willats W.W."/>
            <person name="Wipf D."/>
            <person name="Wolf P.G."/>
            <person name="Yang L."/>
            <person name="Zimmer A.D."/>
            <person name="Zhu Q."/>
            <person name="Mitros T."/>
            <person name="Hellsten U."/>
            <person name="Loque D."/>
            <person name="Otillar R."/>
            <person name="Salamov A."/>
            <person name="Schmutz J."/>
            <person name="Shapiro H."/>
            <person name="Lindquist E."/>
            <person name="Lucas S."/>
            <person name="Rokhsar D."/>
            <person name="Grigoriev I.V."/>
        </authorList>
    </citation>
    <scope>NUCLEOTIDE SEQUENCE [LARGE SCALE GENOMIC DNA]</scope>
</reference>
<dbReference type="HOGENOM" id="CLU_570379_0_0_1"/>
<evidence type="ECO:0000313" key="3">
    <source>
        <dbReference type="EMBL" id="EFJ16718.1"/>
    </source>
</evidence>
<accession>D8SFG1</accession>
<dbReference type="InParanoid" id="D8SFG1"/>
<evidence type="ECO:0000256" key="2">
    <source>
        <dbReference type="SAM" id="SignalP"/>
    </source>
</evidence>
<feature type="transmembrane region" description="Helical" evidence="1">
    <location>
        <begin position="317"/>
        <end position="336"/>
    </location>
</feature>
<dbReference type="EMBL" id="GL377617">
    <property type="protein sequence ID" value="EFJ16718.1"/>
    <property type="molecule type" value="Genomic_DNA"/>
</dbReference>
<feature type="transmembrane region" description="Helical" evidence="1">
    <location>
        <begin position="213"/>
        <end position="233"/>
    </location>
</feature>
<evidence type="ECO:0000313" key="4">
    <source>
        <dbReference type="Proteomes" id="UP000001514"/>
    </source>
</evidence>
<sequence>MVKWTLYVHITMVFLLQQFLKVCANDLADRVRSSIKTKKLDLMGLVSTLGTTSATRSLVFSSTNDAFSVTGHVGPGSLSLATTLLQMTGFRVGQLLSPAAESNALSMKCPNGLRYIGLSSRTQCPVLNTVGASIVREHKQLWNEHDGVANDKPVGRDAGRRMQVLVLSTGNMGTHAQVLLKGTALDCLLLGWMPLLLSLGVVCVACASGEWVAGALIGLGTLGMALSVMVLRISFVFKYAEPKVADGAPKGDCLVVDDTDTETLHIVMGTESFIQALFQRRLEQEETKMGRVGLLFAGLMLYAYSIASVLWLPNVSLFGQIIFTAANALGLLADMFKGSKNGNLGLARKAREQFQLALSERVVFGSRTAAVAFVAKHAEDCSVLKSLLPTQGPVWEKWWVLLHRYKHNIISPDDAACNIDDDPLLQKLVKDMEYGLNYQSYKIQMNVETRSFDSLQIGNRDHRMHVMEDGSWQASNLIP</sequence>
<keyword evidence="2" id="KW-0732">Signal</keyword>
<dbReference type="eggNOG" id="ENOG502R8GG">
    <property type="taxonomic scope" value="Eukaryota"/>
</dbReference>
<dbReference type="STRING" id="88036.D8SFG1"/>
<dbReference type="AlphaFoldDB" id="D8SFG1"/>
<protein>
    <submittedName>
        <fullName evidence="3">Uncharacterized protein</fullName>
    </submittedName>
</protein>
<dbReference type="KEGG" id="smo:SELMODRAFT_421492"/>
<dbReference type="OMA" id="ACASGEW"/>
<keyword evidence="1" id="KW-0812">Transmembrane</keyword>
<organism evidence="4">
    <name type="scientific">Selaginella moellendorffii</name>
    <name type="common">Spikemoss</name>
    <dbReference type="NCBI Taxonomy" id="88036"/>
    <lineage>
        <taxon>Eukaryota</taxon>
        <taxon>Viridiplantae</taxon>
        <taxon>Streptophyta</taxon>
        <taxon>Embryophyta</taxon>
        <taxon>Tracheophyta</taxon>
        <taxon>Lycopodiopsida</taxon>
        <taxon>Selaginellales</taxon>
        <taxon>Selaginellaceae</taxon>
        <taxon>Selaginella</taxon>
    </lineage>
</organism>
<feature type="chain" id="PRO_5003122671" evidence="2">
    <location>
        <begin position="25"/>
        <end position="479"/>
    </location>
</feature>
<feature type="transmembrane region" description="Helical" evidence="1">
    <location>
        <begin position="289"/>
        <end position="311"/>
    </location>
</feature>
<gene>
    <name evidence="3" type="ORF">SELMODRAFT_421492</name>
</gene>
<feature type="signal peptide" evidence="2">
    <location>
        <begin position="1"/>
        <end position="24"/>
    </location>
</feature>
<proteinExistence type="predicted"/>
<feature type="transmembrane region" description="Helical" evidence="1">
    <location>
        <begin position="187"/>
        <end position="207"/>
    </location>
</feature>
<keyword evidence="4" id="KW-1185">Reference proteome</keyword>
<keyword evidence="1" id="KW-0472">Membrane</keyword>
<keyword evidence="1" id="KW-1133">Transmembrane helix</keyword>
<dbReference type="Gramene" id="EFJ16718">
    <property type="protein sequence ID" value="EFJ16718"/>
    <property type="gene ID" value="SELMODRAFT_421492"/>
</dbReference>